<keyword evidence="3" id="KW-0346">Stress response</keyword>
<accession>A0ABP0UAG4</accession>
<keyword evidence="2" id="KW-0217">Developmental protein</keyword>
<dbReference type="Pfam" id="PF12174">
    <property type="entry name" value="RST"/>
    <property type="match status" value="1"/>
</dbReference>
<organism evidence="8 9">
    <name type="scientific">Sphagnum troendelagicum</name>
    <dbReference type="NCBI Taxonomy" id="128251"/>
    <lineage>
        <taxon>Eukaryota</taxon>
        <taxon>Viridiplantae</taxon>
        <taxon>Streptophyta</taxon>
        <taxon>Embryophyta</taxon>
        <taxon>Bryophyta</taxon>
        <taxon>Sphagnophytina</taxon>
        <taxon>Sphagnopsida</taxon>
        <taxon>Sphagnales</taxon>
        <taxon>Sphagnaceae</taxon>
        <taxon>Sphagnum</taxon>
    </lineage>
</organism>
<feature type="signal peptide" evidence="5">
    <location>
        <begin position="1"/>
        <end position="18"/>
    </location>
</feature>
<evidence type="ECO:0000259" key="7">
    <source>
        <dbReference type="PROSITE" id="PS51879"/>
    </source>
</evidence>
<evidence type="ECO:0008006" key="10">
    <source>
        <dbReference type="Google" id="ProtNLM"/>
    </source>
</evidence>
<reference evidence="8" key="1">
    <citation type="submission" date="2024-02" db="EMBL/GenBank/DDBJ databases">
        <authorList>
            <consortium name="ELIXIR-Norway"/>
            <consortium name="Elixir Norway"/>
        </authorList>
    </citation>
    <scope>NUCLEOTIDE SEQUENCE</scope>
</reference>
<dbReference type="EMBL" id="OZ019894">
    <property type="protein sequence ID" value="CAK9214189.1"/>
    <property type="molecule type" value="Genomic_DNA"/>
</dbReference>
<keyword evidence="5" id="KW-0732">Signal</keyword>
<protein>
    <recommendedName>
        <fullName evidence="10">Poly [ADP-ribose] polymerase</fullName>
    </recommendedName>
</protein>
<evidence type="ECO:0000256" key="2">
    <source>
        <dbReference type="ARBA" id="ARBA00022473"/>
    </source>
</evidence>
<comment type="subcellular location">
    <subcellularLocation>
        <location evidence="1">Nucleus</location>
    </subcellularLocation>
</comment>
<dbReference type="PANTHER" id="PTHR32263:SF12">
    <property type="entry name" value="INACTIVE POLY [ADP-RIBOSE] POLYMERASE SRO4-RELATED"/>
    <property type="match status" value="1"/>
</dbReference>
<dbReference type="PANTHER" id="PTHR32263">
    <property type="entry name" value="INACTIVE POLY [ADP-RIBOSE] POLYMERASE SRO4-RELATED"/>
    <property type="match status" value="1"/>
</dbReference>
<feature type="chain" id="PRO_5045273411" description="Poly [ADP-ribose] polymerase" evidence="5">
    <location>
        <begin position="19"/>
        <end position="492"/>
    </location>
</feature>
<feature type="domain" description="RST" evidence="7">
    <location>
        <begin position="398"/>
        <end position="469"/>
    </location>
</feature>
<dbReference type="Pfam" id="PF00644">
    <property type="entry name" value="PARP"/>
    <property type="match status" value="1"/>
</dbReference>
<name>A0ABP0UAG4_9BRYO</name>
<evidence type="ECO:0000259" key="6">
    <source>
        <dbReference type="PROSITE" id="PS51059"/>
    </source>
</evidence>
<evidence type="ECO:0000256" key="3">
    <source>
        <dbReference type="ARBA" id="ARBA00023016"/>
    </source>
</evidence>
<evidence type="ECO:0000256" key="4">
    <source>
        <dbReference type="ARBA" id="ARBA00023242"/>
    </source>
</evidence>
<dbReference type="InterPro" id="IPR022003">
    <property type="entry name" value="RST"/>
</dbReference>
<evidence type="ECO:0000313" key="9">
    <source>
        <dbReference type="Proteomes" id="UP001497512"/>
    </source>
</evidence>
<feature type="domain" description="PARP catalytic" evidence="6">
    <location>
        <begin position="174"/>
        <end position="404"/>
    </location>
</feature>
<dbReference type="PROSITE" id="PS51059">
    <property type="entry name" value="PARP_CATALYTIC"/>
    <property type="match status" value="1"/>
</dbReference>
<dbReference type="InterPro" id="IPR044964">
    <property type="entry name" value="RCD1/SRO1-5"/>
</dbReference>
<gene>
    <name evidence="8" type="ORF">CSSPTR1EN2_LOCUS12107</name>
</gene>
<proteinExistence type="predicted"/>
<keyword evidence="4" id="KW-0539">Nucleus</keyword>
<evidence type="ECO:0000256" key="5">
    <source>
        <dbReference type="SAM" id="SignalP"/>
    </source>
</evidence>
<dbReference type="Proteomes" id="UP001497512">
    <property type="component" value="Chromosome 2"/>
</dbReference>
<dbReference type="InterPro" id="IPR012317">
    <property type="entry name" value="Poly(ADP-ribose)pol_cat_dom"/>
</dbReference>
<evidence type="ECO:0000256" key="1">
    <source>
        <dbReference type="ARBA" id="ARBA00004123"/>
    </source>
</evidence>
<sequence length="492" mass="54724">MVVNIIVLVLVLLKLVNLYMIMEVSSNGNSAYNATPPPHTLPSSEHSRKRKQVCKVAATPPAFAPANGAKCLQKVSKRTRVDNLANQDSLEPTCLHGRFGTGVSVREKQYSCTKVCPLSWSNAISEQWTCLKNEEGFADIKAKLVRGLALLESDSIMPQIYRDSVPNEQAQCLERQEQLLRQSKGDANLQFAWPSLKNEEEFADVKAKLIKGLGIFSSDALITGIYRDSSSKGQARQQAFERQEELTREARGDANVQYAWHGTSKTGVSGIMLHGFGQPRTPKNGSAYGVGVYLAPENHADVSAVYADNDENGEQHMLLCRVILGKPEPVLQGSDQFHPSSEHFDTGADDLSAPKRLIVWSTHMNTHILPLYAVSFKLSPKWHEEWYDHVGGIQQQVLGPTSPCISFPCLFVILRQQLEPEDLYFLEQHYVAFKAGRLPREQLIKVCRDVAGDELLVNAIRQLNKCQKAKQQELLKIKSLTSLSSPISPSFS</sequence>
<keyword evidence="9" id="KW-1185">Reference proteome</keyword>
<dbReference type="SUPFAM" id="SSF56399">
    <property type="entry name" value="ADP-ribosylation"/>
    <property type="match status" value="1"/>
</dbReference>
<dbReference type="PROSITE" id="PS51879">
    <property type="entry name" value="RST"/>
    <property type="match status" value="1"/>
</dbReference>
<dbReference type="Gene3D" id="3.90.228.10">
    <property type="match status" value="1"/>
</dbReference>
<evidence type="ECO:0000313" key="8">
    <source>
        <dbReference type="EMBL" id="CAK9214189.1"/>
    </source>
</evidence>